<keyword evidence="3" id="KW-0378">Hydrolase</keyword>
<dbReference type="RefSeq" id="WP_195221153.1">
    <property type="nucleotide sequence ID" value="NZ_JADMWL010000011.1"/>
</dbReference>
<dbReference type="Pfam" id="PF00350">
    <property type="entry name" value="Dynamin_N"/>
    <property type="match status" value="1"/>
</dbReference>
<comment type="caution">
    <text evidence="7">The sequence shown here is derived from an EMBL/GenBank/DDBJ whole genome shotgun (WGS) entry which is preliminary data.</text>
</comment>
<dbReference type="InterPro" id="IPR027417">
    <property type="entry name" value="P-loop_NTPase"/>
</dbReference>
<dbReference type="InterPro" id="IPR027094">
    <property type="entry name" value="Mitofusin_fam"/>
</dbReference>
<dbReference type="PANTHER" id="PTHR10465">
    <property type="entry name" value="TRANSMEMBRANE GTPASE FZO1"/>
    <property type="match status" value="1"/>
</dbReference>
<dbReference type="GO" id="GO:0016020">
    <property type="term" value="C:membrane"/>
    <property type="evidence" value="ECO:0007669"/>
    <property type="project" value="UniProtKB-SubCell"/>
</dbReference>
<keyword evidence="5" id="KW-0472">Membrane</keyword>
<keyword evidence="4" id="KW-0342">GTP-binding</keyword>
<evidence type="ECO:0000313" key="7">
    <source>
        <dbReference type="EMBL" id="MDB8750218.1"/>
    </source>
</evidence>
<evidence type="ECO:0000256" key="3">
    <source>
        <dbReference type="ARBA" id="ARBA00022801"/>
    </source>
</evidence>
<dbReference type="GO" id="GO:0003924">
    <property type="term" value="F:GTPase activity"/>
    <property type="evidence" value="ECO:0007669"/>
    <property type="project" value="InterPro"/>
</dbReference>
<name>A0AAW6EGV8_9FIRM</name>
<dbReference type="Proteomes" id="UP001213042">
    <property type="component" value="Unassembled WGS sequence"/>
</dbReference>
<dbReference type="AlphaFoldDB" id="A0AAW6EGV8"/>
<evidence type="ECO:0000256" key="2">
    <source>
        <dbReference type="ARBA" id="ARBA00022741"/>
    </source>
</evidence>
<dbReference type="PANTHER" id="PTHR10465:SF0">
    <property type="entry name" value="SARCALUMENIN"/>
    <property type="match status" value="1"/>
</dbReference>
<reference evidence="7" key="1">
    <citation type="submission" date="2023-01" db="EMBL/GenBank/DDBJ databases">
        <title>Human gut microbiome strain richness.</title>
        <authorList>
            <person name="Chen-Liaw A."/>
        </authorList>
    </citation>
    <scope>NUCLEOTIDE SEQUENCE</scope>
    <source>
        <strain evidence="7">D43st1_D9_D43t1_170807</strain>
    </source>
</reference>
<gene>
    <name evidence="7" type="ORF">PNW00_07135</name>
</gene>
<accession>A0AAW6EGV8</accession>
<feature type="domain" description="Dynamin N-terminal" evidence="6">
    <location>
        <begin position="157"/>
        <end position="316"/>
    </location>
</feature>
<dbReference type="GO" id="GO:0008053">
    <property type="term" value="P:mitochondrial fusion"/>
    <property type="evidence" value="ECO:0007669"/>
    <property type="project" value="TreeGrafter"/>
</dbReference>
<protein>
    <submittedName>
        <fullName evidence="7">Dynamin family protein</fullName>
    </submittedName>
</protein>
<dbReference type="InterPro" id="IPR045063">
    <property type="entry name" value="Dynamin_N"/>
</dbReference>
<dbReference type="Gene3D" id="3.40.50.300">
    <property type="entry name" value="P-loop containing nucleotide triphosphate hydrolases"/>
    <property type="match status" value="1"/>
</dbReference>
<evidence type="ECO:0000256" key="5">
    <source>
        <dbReference type="ARBA" id="ARBA00023136"/>
    </source>
</evidence>
<evidence type="ECO:0000256" key="1">
    <source>
        <dbReference type="ARBA" id="ARBA00004370"/>
    </source>
</evidence>
<comment type="subcellular location">
    <subcellularLocation>
        <location evidence="1">Membrane</location>
    </subcellularLocation>
</comment>
<dbReference type="EMBL" id="JAQMLU010000010">
    <property type="protein sequence ID" value="MDB8750218.1"/>
    <property type="molecule type" value="Genomic_DNA"/>
</dbReference>
<evidence type="ECO:0000259" key="6">
    <source>
        <dbReference type="Pfam" id="PF00350"/>
    </source>
</evidence>
<dbReference type="SUPFAM" id="SSF52540">
    <property type="entry name" value="P-loop containing nucleoside triphosphate hydrolases"/>
    <property type="match status" value="1"/>
</dbReference>
<sequence length="432" mass="50310">MSNILVYNPIINDSDSVKREYFERLKKYLKIGGFDKRIYEKSLLEAYEKIILTHKSADIVHDISFYRNLIVFDLLHILGCYVNDTTIRKLKQIEKQYVSDFQIRSGQWNLMLPLAASLTNSVKISSSIRRHLSDIEKKYADVFMHNLAFRNKKPFRIMVTATMSAGKSTFINSLVGKYVCLSQNMACTSKIHSIYNKAFEDNYFYEYDHDLVMTAGREELVNDNELNYTDKIIVAGHFNGILSDERILIDDSPGVNFSEDSSHREITEAMLKRKKYDLLIYVMNATQLSTNDENEHLEFVRKTIGKTPLIFVLNKIDSFNEEDENVRDVIDRQIQYLKSKGFKEPIVCPLSARAGYLSKTCQNSTLSRSDERTLYYLIDKFERMRLKEYYKTSFPQIKVPYSDDEIEQLQNSCGLSYTEKIIKNYINGGKKL</sequence>
<dbReference type="GO" id="GO:0005525">
    <property type="term" value="F:GTP binding"/>
    <property type="evidence" value="ECO:0007669"/>
    <property type="project" value="UniProtKB-KW"/>
</dbReference>
<evidence type="ECO:0000256" key="4">
    <source>
        <dbReference type="ARBA" id="ARBA00023134"/>
    </source>
</evidence>
<evidence type="ECO:0000313" key="8">
    <source>
        <dbReference type="Proteomes" id="UP001213042"/>
    </source>
</evidence>
<keyword evidence="2" id="KW-0547">Nucleotide-binding</keyword>
<proteinExistence type="predicted"/>
<organism evidence="7 8">
    <name type="scientific">Ruminococcus bicirculans</name>
    <name type="common">ex Wegman et al. 2014</name>
    <dbReference type="NCBI Taxonomy" id="1160721"/>
    <lineage>
        <taxon>Bacteria</taxon>
        <taxon>Bacillati</taxon>
        <taxon>Bacillota</taxon>
        <taxon>Clostridia</taxon>
        <taxon>Eubacteriales</taxon>
        <taxon>Oscillospiraceae</taxon>
        <taxon>Ruminococcus</taxon>
    </lineage>
</organism>